<name>A0A0F4L2K5_9BIFI</name>
<dbReference type="Proteomes" id="UP000033648">
    <property type="component" value="Unassembled WGS sequence"/>
</dbReference>
<dbReference type="PANTHER" id="PTHR30193">
    <property type="entry name" value="ABC TRANSPORTER PERMEASE PROTEIN"/>
    <property type="match status" value="1"/>
</dbReference>
<dbReference type="Gene3D" id="1.10.3720.10">
    <property type="entry name" value="MetI-like"/>
    <property type="match status" value="1"/>
</dbReference>
<feature type="transmembrane region" description="Helical" evidence="7">
    <location>
        <begin position="108"/>
        <end position="128"/>
    </location>
</feature>
<evidence type="ECO:0000256" key="6">
    <source>
        <dbReference type="ARBA" id="ARBA00023136"/>
    </source>
</evidence>
<feature type="transmembrane region" description="Helical" evidence="7">
    <location>
        <begin position="76"/>
        <end position="96"/>
    </location>
</feature>
<organism evidence="10 11">
    <name type="scientific">Bifidobacterium asteroides</name>
    <dbReference type="NCBI Taxonomy" id="1684"/>
    <lineage>
        <taxon>Bacteria</taxon>
        <taxon>Bacillati</taxon>
        <taxon>Actinomycetota</taxon>
        <taxon>Actinomycetes</taxon>
        <taxon>Bifidobacteriales</taxon>
        <taxon>Bifidobacteriaceae</taxon>
        <taxon>Bifidobacterium</taxon>
    </lineage>
</organism>
<dbReference type="SUPFAM" id="SSF161098">
    <property type="entry name" value="MetI-like"/>
    <property type="match status" value="1"/>
</dbReference>
<evidence type="ECO:0000256" key="3">
    <source>
        <dbReference type="ARBA" id="ARBA00022475"/>
    </source>
</evidence>
<proteinExistence type="inferred from homology"/>
<feature type="compositionally biased region" description="Basic residues" evidence="8">
    <location>
        <begin position="303"/>
        <end position="315"/>
    </location>
</feature>
<dbReference type="PROSITE" id="PS50928">
    <property type="entry name" value="ABC_TM1"/>
    <property type="match status" value="1"/>
</dbReference>
<feature type="region of interest" description="Disordered" evidence="8">
    <location>
        <begin position="302"/>
        <end position="321"/>
    </location>
</feature>
<feature type="transmembrane region" description="Helical" evidence="7">
    <location>
        <begin position="12"/>
        <end position="40"/>
    </location>
</feature>
<evidence type="ECO:0000256" key="7">
    <source>
        <dbReference type="RuleBase" id="RU363032"/>
    </source>
</evidence>
<evidence type="ECO:0000259" key="9">
    <source>
        <dbReference type="PROSITE" id="PS50928"/>
    </source>
</evidence>
<dbReference type="GO" id="GO:0055085">
    <property type="term" value="P:transmembrane transport"/>
    <property type="evidence" value="ECO:0007669"/>
    <property type="project" value="InterPro"/>
</dbReference>
<dbReference type="InterPro" id="IPR051393">
    <property type="entry name" value="ABC_transporter_permease"/>
</dbReference>
<dbReference type="AlphaFoldDB" id="A0A0F4L2K5"/>
<comment type="similarity">
    <text evidence="7">Belongs to the binding-protein-dependent transport system permease family.</text>
</comment>
<dbReference type="InterPro" id="IPR035906">
    <property type="entry name" value="MetI-like_sf"/>
</dbReference>
<feature type="domain" description="ABC transmembrane type-1" evidence="9">
    <location>
        <begin position="70"/>
        <end position="281"/>
    </location>
</feature>
<dbReference type="GO" id="GO:0005886">
    <property type="term" value="C:plasma membrane"/>
    <property type="evidence" value="ECO:0007669"/>
    <property type="project" value="UniProtKB-SubCell"/>
</dbReference>
<keyword evidence="3" id="KW-1003">Cell membrane</keyword>
<evidence type="ECO:0000256" key="8">
    <source>
        <dbReference type="SAM" id="MobiDB-lite"/>
    </source>
</evidence>
<dbReference type="Pfam" id="PF00528">
    <property type="entry name" value="BPD_transp_1"/>
    <property type="match status" value="1"/>
</dbReference>
<evidence type="ECO:0000256" key="2">
    <source>
        <dbReference type="ARBA" id="ARBA00022448"/>
    </source>
</evidence>
<gene>
    <name evidence="10" type="ORF">JF69_01540</name>
</gene>
<dbReference type="CDD" id="cd06261">
    <property type="entry name" value="TM_PBP2"/>
    <property type="match status" value="1"/>
</dbReference>
<reference evidence="10 11" key="1">
    <citation type="submission" date="2014-12" db="EMBL/GenBank/DDBJ databases">
        <title>Comparative genomics of the lactic acid bacteria isolated from the honey bee gut.</title>
        <authorList>
            <person name="Ellegaard K.M."/>
            <person name="Tamarit D."/>
            <person name="Javelind E."/>
            <person name="Olofsson T."/>
            <person name="Andersson S.G."/>
            <person name="Vasquez A."/>
        </authorList>
    </citation>
    <scope>NUCLEOTIDE SEQUENCE [LARGE SCALE GENOMIC DNA]</scope>
    <source>
        <strain evidence="10 11">Bin2</strain>
    </source>
</reference>
<dbReference type="InterPro" id="IPR000515">
    <property type="entry name" value="MetI-like"/>
</dbReference>
<evidence type="ECO:0000313" key="10">
    <source>
        <dbReference type="EMBL" id="KJY52463.1"/>
    </source>
</evidence>
<protein>
    <submittedName>
        <fullName evidence="10">Sugar ABC transporter permease component</fullName>
    </submittedName>
</protein>
<feature type="transmembrane region" description="Helical" evidence="7">
    <location>
        <begin position="155"/>
        <end position="176"/>
    </location>
</feature>
<evidence type="ECO:0000256" key="4">
    <source>
        <dbReference type="ARBA" id="ARBA00022692"/>
    </source>
</evidence>
<dbReference type="PATRIC" id="fig|1684.4.peg.167"/>
<feature type="transmembrane region" description="Helical" evidence="7">
    <location>
        <begin position="260"/>
        <end position="282"/>
    </location>
</feature>
<comment type="caution">
    <text evidence="10">The sequence shown here is derived from an EMBL/GenBank/DDBJ whole genome shotgun (WGS) entry which is preliminary data.</text>
</comment>
<comment type="subcellular location">
    <subcellularLocation>
        <location evidence="1 7">Cell membrane</location>
        <topology evidence="1 7">Multi-pass membrane protein</topology>
    </subcellularLocation>
</comment>
<evidence type="ECO:0000256" key="1">
    <source>
        <dbReference type="ARBA" id="ARBA00004651"/>
    </source>
</evidence>
<sequence length="321" mass="35978">MMMHTSMRKIWPYLFILPWIIGFLVFTLGPLILSLVMSFFDWSITGTPRFRGLGNYVEMFTADDQFWKSLTISLKYAAIFVPLNLVLALFLAMLISQPVKGVKFFRTVFYLPAVISGVAVSIIFGWLLNGNYGVINYLLSLIGITGPQWLVDPNWALVAVVLASAFGVGTMMLIFYTDIRNIPIDLYEAAALDGAGPAKQFFSITLPMITPTILFNLVTSIISSFQQVALVMLLTNGGPLKSTYFYGLMTYNNAFKFHKLGYASANAWVMFIIILLLTGLVFKSSDMWVFYQTSTAKKDKGAKQVKKRKASHVIKRGAERQ</sequence>
<keyword evidence="5 7" id="KW-1133">Transmembrane helix</keyword>
<keyword evidence="6 7" id="KW-0472">Membrane</keyword>
<evidence type="ECO:0000313" key="11">
    <source>
        <dbReference type="Proteomes" id="UP000033648"/>
    </source>
</evidence>
<keyword evidence="4 7" id="KW-0812">Transmembrane</keyword>
<evidence type="ECO:0000256" key="5">
    <source>
        <dbReference type="ARBA" id="ARBA00022989"/>
    </source>
</evidence>
<feature type="transmembrane region" description="Helical" evidence="7">
    <location>
        <begin position="213"/>
        <end position="234"/>
    </location>
</feature>
<accession>A0A0F4L2K5</accession>
<dbReference type="PANTHER" id="PTHR30193:SF1">
    <property type="entry name" value="ABC TRANSPORTER PERMEASE PROTEIN YESP-RELATED"/>
    <property type="match status" value="1"/>
</dbReference>
<keyword evidence="2 7" id="KW-0813">Transport</keyword>
<dbReference type="SUPFAM" id="SSF160964">
    <property type="entry name" value="MalF N-terminal region-like"/>
    <property type="match status" value="1"/>
</dbReference>
<dbReference type="EMBL" id="JWME01000004">
    <property type="protein sequence ID" value="KJY52463.1"/>
    <property type="molecule type" value="Genomic_DNA"/>
</dbReference>